<dbReference type="EMBL" id="AGZG01000104">
    <property type="protein sequence ID" value="EKB63098.1"/>
    <property type="molecule type" value="Genomic_DNA"/>
</dbReference>
<sequence length="69" mass="8297">MNRLRKLITSADQLVDGKKYWLQSEFSLTRYECRFWEVDEHTAWFTTYAPHARFIGLTELLRNNGDIPF</sequence>
<comment type="caution">
    <text evidence="1">The sequence shown here is derived from an EMBL/GenBank/DDBJ whole genome shotgun (WGS) entry which is preliminary data.</text>
</comment>
<name>K1MKW8_9LACO</name>
<protein>
    <submittedName>
        <fullName evidence="1">Uncharacterized protein</fullName>
    </submittedName>
</protein>
<gene>
    <name evidence="1" type="ORF">HMPREF9249_02131</name>
</gene>
<dbReference type="AlphaFoldDB" id="K1MKW8"/>
<evidence type="ECO:0000313" key="1">
    <source>
        <dbReference type="EMBL" id="EKB63098.1"/>
    </source>
</evidence>
<dbReference type="HOGENOM" id="CLU_2770628_0_0_9"/>
<accession>K1MKW8</accession>
<proteinExistence type="predicted"/>
<organism evidence="1 2">
    <name type="scientific">Lactobacillus crispatus FB077-07</name>
    <dbReference type="NCBI Taxonomy" id="883092"/>
    <lineage>
        <taxon>Bacteria</taxon>
        <taxon>Bacillati</taxon>
        <taxon>Bacillota</taxon>
        <taxon>Bacilli</taxon>
        <taxon>Lactobacillales</taxon>
        <taxon>Lactobacillaceae</taxon>
        <taxon>Lactobacillus</taxon>
    </lineage>
</organism>
<dbReference type="RefSeq" id="WP_005728956.1">
    <property type="nucleotide sequence ID" value="NZ_JH932274.1"/>
</dbReference>
<reference evidence="1 2" key="1">
    <citation type="submission" date="2012-07" db="EMBL/GenBank/DDBJ databases">
        <title>The Genome Sequence of Lactobacillus crispatus FB077-07.</title>
        <authorList>
            <consortium name="The Broad Institute Genome Sequencing Platform"/>
            <person name="Earl A."/>
            <person name="Ward D."/>
            <person name="Feldgarden M."/>
            <person name="Gevers D."/>
            <person name="Saerens B."/>
            <person name="Vaneechoutte M."/>
            <person name="Walker B."/>
            <person name="Young S.K."/>
            <person name="Zeng Q."/>
            <person name="Gargeya S."/>
            <person name="Fitzgerald M."/>
            <person name="Haas B."/>
            <person name="Abouelleil A."/>
            <person name="Alvarado L."/>
            <person name="Arachchi H.M."/>
            <person name="Berlin A.M."/>
            <person name="Chapman S.B."/>
            <person name="Goldberg J."/>
            <person name="Griggs A."/>
            <person name="Gujja S."/>
            <person name="Hansen M."/>
            <person name="Howarth C."/>
            <person name="Imamovic A."/>
            <person name="Larimer J."/>
            <person name="McCowen C."/>
            <person name="Montmayeur A."/>
            <person name="Murphy C."/>
            <person name="Neiman D."/>
            <person name="Pearson M."/>
            <person name="Priest M."/>
            <person name="Roberts A."/>
            <person name="Saif S."/>
            <person name="Shea T."/>
            <person name="Sisk P."/>
            <person name="Sykes S."/>
            <person name="Wortman J."/>
            <person name="Nusbaum C."/>
            <person name="Birren B."/>
        </authorList>
    </citation>
    <scope>NUCLEOTIDE SEQUENCE [LARGE SCALE GENOMIC DNA]</scope>
    <source>
        <strain evidence="1 2">FB077-07</strain>
    </source>
</reference>
<evidence type="ECO:0000313" key="2">
    <source>
        <dbReference type="Proteomes" id="UP000004722"/>
    </source>
</evidence>
<dbReference type="Proteomes" id="UP000004722">
    <property type="component" value="Unassembled WGS sequence"/>
</dbReference>